<evidence type="ECO:0000256" key="12">
    <source>
        <dbReference type="ARBA" id="ARBA00023125"/>
    </source>
</evidence>
<dbReference type="GO" id="GO:0042276">
    <property type="term" value="P:error-prone translesion synthesis"/>
    <property type="evidence" value="ECO:0007669"/>
    <property type="project" value="TreeGrafter"/>
</dbReference>
<organism evidence="17 18">
    <name type="scientific">Acinetobacter marinus</name>
    <dbReference type="NCBI Taxonomy" id="281375"/>
    <lineage>
        <taxon>Bacteria</taxon>
        <taxon>Pseudomonadati</taxon>
        <taxon>Pseudomonadota</taxon>
        <taxon>Gammaproteobacteria</taxon>
        <taxon>Moraxellales</taxon>
        <taxon>Moraxellaceae</taxon>
        <taxon>Acinetobacter</taxon>
    </lineage>
</organism>
<evidence type="ECO:0000256" key="13">
    <source>
        <dbReference type="ARBA" id="ARBA00023204"/>
    </source>
</evidence>
<dbReference type="Gene3D" id="3.40.1170.60">
    <property type="match status" value="1"/>
</dbReference>
<keyword evidence="5 15" id="KW-0808">Transferase</keyword>
<dbReference type="Gene3D" id="3.30.1490.100">
    <property type="entry name" value="DNA polymerase, Y-family, little finger domain"/>
    <property type="match status" value="1"/>
</dbReference>
<evidence type="ECO:0000256" key="7">
    <source>
        <dbReference type="ARBA" id="ARBA00022705"/>
    </source>
</evidence>
<dbReference type="EMBL" id="FMYK01000004">
    <property type="protein sequence ID" value="SDC31878.1"/>
    <property type="molecule type" value="Genomic_DNA"/>
</dbReference>
<keyword evidence="18" id="KW-1185">Reference proteome</keyword>
<dbReference type="GO" id="GO:0009432">
    <property type="term" value="P:SOS response"/>
    <property type="evidence" value="ECO:0007669"/>
    <property type="project" value="TreeGrafter"/>
</dbReference>
<comment type="subcellular location">
    <subcellularLocation>
        <location evidence="1 15">Cytoplasm</location>
    </subcellularLocation>
</comment>
<evidence type="ECO:0000256" key="9">
    <source>
        <dbReference type="ARBA" id="ARBA00022763"/>
    </source>
</evidence>
<evidence type="ECO:0000256" key="2">
    <source>
        <dbReference type="ARBA" id="ARBA00010945"/>
    </source>
</evidence>
<evidence type="ECO:0000256" key="14">
    <source>
        <dbReference type="ARBA" id="ARBA00049244"/>
    </source>
</evidence>
<dbReference type="InterPro" id="IPR043128">
    <property type="entry name" value="Rev_trsase/Diguanyl_cyclase"/>
</dbReference>
<evidence type="ECO:0000256" key="10">
    <source>
        <dbReference type="ARBA" id="ARBA00022842"/>
    </source>
</evidence>
<feature type="site" description="Substrate discrimination" evidence="15">
    <location>
        <position position="18"/>
    </location>
</feature>
<feature type="active site" evidence="15">
    <location>
        <position position="108"/>
    </location>
</feature>
<evidence type="ECO:0000256" key="3">
    <source>
        <dbReference type="ARBA" id="ARBA00022457"/>
    </source>
</evidence>
<dbReference type="GO" id="GO:0006261">
    <property type="term" value="P:DNA-templated DNA replication"/>
    <property type="evidence" value="ECO:0007669"/>
    <property type="project" value="UniProtKB-UniRule"/>
</dbReference>
<dbReference type="Gene3D" id="1.10.150.20">
    <property type="entry name" value="5' to 3' exonuclease, C-terminal subdomain"/>
    <property type="match status" value="1"/>
</dbReference>
<dbReference type="SUPFAM" id="SSF100879">
    <property type="entry name" value="Lesion bypass DNA polymerase (Y-family), little finger domain"/>
    <property type="match status" value="1"/>
</dbReference>
<gene>
    <name evidence="15" type="primary">dinB</name>
    <name evidence="17" type="ORF">SAMN05421749_104106</name>
</gene>
<keyword evidence="6 15" id="KW-0548">Nucleotidyltransferase</keyword>
<evidence type="ECO:0000256" key="8">
    <source>
        <dbReference type="ARBA" id="ARBA00022723"/>
    </source>
</evidence>
<evidence type="ECO:0000259" key="16">
    <source>
        <dbReference type="PROSITE" id="PS50173"/>
    </source>
</evidence>
<sequence length="356" mass="40636">MSEPALRKIIHIDMDAFYASVELRDRPDLRGLPMIVAHDHPRSVVTTATYEARQFGLRSAMSVALAKKKCPQVVCIEPDFSKYKAVSQQLHQIFRQYTDLIEPLSLDEAYLDVTQNFKQLASATAVAEHIRADIFRETGLTASAGVAPNKFLAKIASDWNKPDGLCVVKPHQVQQFIQQLALEKLPGVGKVTLQKMHALSWHSIADIQAIEEAELIHHFGKFGRQLFLYAQGIDHRKVQHQRERQQISKEITFEKDYFLNDIAEKWQPLIERVWQQLQQKKMCARGVQIKLKTADFKVLQHSRSFAQPLHHLDECRQAVAQLLAEFNVDRALQFRLIGVGVFALEDASEQVQLSLI</sequence>
<comment type="catalytic activity">
    <reaction evidence="14 15">
        <text>DNA(n) + a 2'-deoxyribonucleoside 5'-triphosphate = DNA(n+1) + diphosphate</text>
        <dbReference type="Rhea" id="RHEA:22508"/>
        <dbReference type="Rhea" id="RHEA-COMP:17339"/>
        <dbReference type="Rhea" id="RHEA-COMP:17340"/>
        <dbReference type="ChEBI" id="CHEBI:33019"/>
        <dbReference type="ChEBI" id="CHEBI:61560"/>
        <dbReference type="ChEBI" id="CHEBI:173112"/>
        <dbReference type="EC" id="2.7.7.7"/>
    </reaction>
</comment>
<feature type="domain" description="UmuC" evidence="16">
    <location>
        <begin position="9"/>
        <end position="189"/>
    </location>
</feature>
<dbReference type="InterPro" id="IPR017961">
    <property type="entry name" value="DNA_pol_Y-fam_little_finger"/>
</dbReference>
<dbReference type="Pfam" id="PF11799">
    <property type="entry name" value="IMS_C"/>
    <property type="match status" value="1"/>
</dbReference>
<keyword evidence="9 15" id="KW-0227">DNA damage</keyword>
<evidence type="ECO:0000256" key="4">
    <source>
        <dbReference type="ARBA" id="ARBA00022490"/>
    </source>
</evidence>
<keyword evidence="13 15" id="KW-0234">DNA repair</keyword>
<dbReference type="RefSeq" id="WP_092619054.1">
    <property type="nucleotide sequence ID" value="NZ_FMYK01000004.1"/>
</dbReference>
<dbReference type="NCBIfam" id="NF002677">
    <property type="entry name" value="PRK02406.1"/>
    <property type="match status" value="1"/>
</dbReference>
<dbReference type="InterPro" id="IPR050116">
    <property type="entry name" value="DNA_polymerase-Y"/>
</dbReference>
<proteinExistence type="inferred from homology"/>
<evidence type="ECO:0000256" key="11">
    <source>
        <dbReference type="ARBA" id="ARBA00022932"/>
    </source>
</evidence>
<keyword evidence="8 15" id="KW-0479">Metal-binding</keyword>
<dbReference type="Pfam" id="PF21999">
    <property type="entry name" value="IMS_HHH_1"/>
    <property type="match status" value="1"/>
</dbReference>
<evidence type="ECO:0000313" key="18">
    <source>
        <dbReference type="Proteomes" id="UP000242317"/>
    </source>
</evidence>
<reference evidence="18" key="1">
    <citation type="submission" date="2016-09" db="EMBL/GenBank/DDBJ databases">
        <authorList>
            <person name="Varghese N."/>
            <person name="Submissions S."/>
        </authorList>
    </citation>
    <scope>NUCLEOTIDE SEQUENCE [LARGE SCALE GENOMIC DNA]</scope>
    <source>
        <strain evidence="18">ANC 3699</strain>
    </source>
</reference>
<dbReference type="PANTHER" id="PTHR11076">
    <property type="entry name" value="DNA REPAIR POLYMERASE UMUC / TRANSFERASE FAMILY MEMBER"/>
    <property type="match status" value="1"/>
</dbReference>
<dbReference type="HAMAP" id="MF_01113">
    <property type="entry name" value="DNApol_IV"/>
    <property type="match status" value="1"/>
</dbReference>
<comment type="subunit">
    <text evidence="15">Monomer.</text>
</comment>
<comment type="cofactor">
    <cofactor evidence="15">
        <name>Mg(2+)</name>
        <dbReference type="ChEBI" id="CHEBI:18420"/>
    </cofactor>
    <text evidence="15">Binds 2 magnesium ions per subunit.</text>
</comment>
<evidence type="ECO:0000313" key="17">
    <source>
        <dbReference type="EMBL" id="SDC31878.1"/>
    </source>
</evidence>
<dbReference type="AlphaFoldDB" id="A0A1G6KM24"/>
<dbReference type="CDD" id="cd03586">
    <property type="entry name" value="PolY_Pol_IV_kappa"/>
    <property type="match status" value="1"/>
</dbReference>
<keyword evidence="3 15" id="KW-0515">Mutator protein</keyword>
<dbReference type="FunFam" id="3.30.1490.100:FF:000004">
    <property type="entry name" value="DNA polymerase IV"/>
    <property type="match status" value="1"/>
</dbReference>
<name>A0A1G6KM24_9GAMM</name>
<keyword evidence="12 15" id="KW-0238">DNA-binding</keyword>
<feature type="binding site" evidence="15">
    <location>
        <position position="13"/>
    </location>
    <ligand>
        <name>Mg(2+)</name>
        <dbReference type="ChEBI" id="CHEBI:18420"/>
    </ligand>
</feature>
<dbReference type="Gene3D" id="3.30.70.270">
    <property type="match status" value="1"/>
</dbReference>
<keyword evidence="4 15" id="KW-0963">Cytoplasm</keyword>
<comment type="similarity">
    <text evidence="2 15">Belongs to the DNA polymerase type-Y family.</text>
</comment>
<dbReference type="InterPro" id="IPR043502">
    <property type="entry name" value="DNA/RNA_pol_sf"/>
</dbReference>
<dbReference type="PANTHER" id="PTHR11076:SF33">
    <property type="entry name" value="DNA POLYMERASE KAPPA"/>
    <property type="match status" value="1"/>
</dbReference>
<accession>A0A1G6KM24</accession>
<evidence type="ECO:0000256" key="5">
    <source>
        <dbReference type="ARBA" id="ARBA00022679"/>
    </source>
</evidence>
<comment type="function">
    <text evidence="15">Poorly processive, error-prone DNA polymerase involved in untargeted mutagenesis. Copies undamaged DNA at stalled replication forks, which arise in vivo from mismatched or misaligned primer ends. These misaligned primers can be extended by PolIV. Exhibits no 3'-5' exonuclease (proofreading) activity. May be involved in translesional synthesis, in conjunction with the beta clamp from PolIII.</text>
</comment>
<dbReference type="InterPro" id="IPR001126">
    <property type="entry name" value="UmuC"/>
</dbReference>
<dbReference type="GO" id="GO:0006281">
    <property type="term" value="P:DNA repair"/>
    <property type="evidence" value="ECO:0007669"/>
    <property type="project" value="UniProtKB-UniRule"/>
</dbReference>
<dbReference type="Proteomes" id="UP000242317">
    <property type="component" value="Unassembled WGS sequence"/>
</dbReference>
<dbReference type="InterPro" id="IPR053848">
    <property type="entry name" value="IMS_HHH_1"/>
</dbReference>
<evidence type="ECO:0000256" key="1">
    <source>
        <dbReference type="ARBA" id="ARBA00004496"/>
    </source>
</evidence>
<dbReference type="Pfam" id="PF00817">
    <property type="entry name" value="IMS"/>
    <property type="match status" value="1"/>
</dbReference>
<keyword evidence="11 15" id="KW-0239">DNA-directed DNA polymerase</keyword>
<dbReference type="PROSITE" id="PS50173">
    <property type="entry name" value="UMUC"/>
    <property type="match status" value="1"/>
</dbReference>
<keyword evidence="7 15" id="KW-0235">DNA replication</keyword>
<dbReference type="EC" id="2.7.7.7" evidence="15"/>
<feature type="binding site" evidence="15">
    <location>
        <position position="107"/>
    </location>
    <ligand>
        <name>Mg(2+)</name>
        <dbReference type="ChEBI" id="CHEBI:18420"/>
    </ligand>
</feature>
<keyword evidence="10 15" id="KW-0460">Magnesium</keyword>
<dbReference type="InterPro" id="IPR022880">
    <property type="entry name" value="DNApol_IV"/>
</dbReference>
<dbReference type="OrthoDB" id="9808813at2"/>
<dbReference type="SUPFAM" id="SSF56672">
    <property type="entry name" value="DNA/RNA polymerases"/>
    <property type="match status" value="1"/>
</dbReference>
<dbReference type="GO" id="GO:0003887">
    <property type="term" value="F:DNA-directed DNA polymerase activity"/>
    <property type="evidence" value="ECO:0007669"/>
    <property type="project" value="UniProtKB-UniRule"/>
</dbReference>
<evidence type="ECO:0000256" key="6">
    <source>
        <dbReference type="ARBA" id="ARBA00022695"/>
    </source>
</evidence>
<dbReference type="GO" id="GO:0005829">
    <property type="term" value="C:cytosol"/>
    <property type="evidence" value="ECO:0007669"/>
    <property type="project" value="TreeGrafter"/>
</dbReference>
<dbReference type="GO" id="GO:0000287">
    <property type="term" value="F:magnesium ion binding"/>
    <property type="evidence" value="ECO:0007669"/>
    <property type="project" value="UniProtKB-UniRule"/>
</dbReference>
<dbReference type="InterPro" id="IPR036775">
    <property type="entry name" value="DNA_pol_Y-fam_lit_finger_sf"/>
</dbReference>
<dbReference type="GO" id="GO:0003684">
    <property type="term" value="F:damaged DNA binding"/>
    <property type="evidence" value="ECO:0007669"/>
    <property type="project" value="InterPro"/>
</dbReference>
<evidence type="ECO:0000256" key="15">
    <source>
        <dbReference type="HAMAP-Rule" id="MF_01113"/>
    </source>
</evidence>
<protein>
    <recommendedName>
        <fullName evidence="15">DNA polymerase IV</fullName>
        <shortName evidence="15">Pol IV</shortName>
        <ecNumber evidence="15">2.7.7.7</ecNumber>
    </recommendedName>
</protein>